<organism evidence="1 2">
    <name type="scientific">Leminorella richardii</name>
    <dbReference type="NCBI Taxonomy" id="158841"/>
    <lineage>
        <taxon>Bacteria</taxon>
        <taxon>Pseudomonadati</taxon>
        <taxon>Pseudomonadota</taxon>
        <taxon>Gammaproteobacteria</taxon>
        <taxon>Enterobacterales</taxon>
        <taxon>Budviciaceae</taxon>
        <taxon>Leminorella</taxon>
    </lineage>
</organism>
<dbReference type="RefSeq" id="WP_111740459.1">
    <property type="nucleotide sequence ID" value="NZ_LR698987.1"/>
</dbReference>
<dbReference type="Proteomes" id="UP000249005">
    <property type="component" value="Chromosome 1"/>
</dbReference>
<gene>
    <name evidence="1" type="ORF">NCTC12151_01946</name>
</gene>
<dbReference type="OrthoDB" id="5814397at2"/>
<evidence type="ECO:0000313" key="2">
    <source>
        <dbReference type="Proteomes" id="UP000249005"/>
    </source>
</evidence>
<dbReference type="KEGG" id="lri:NCTC12151_01946"/>
<dbReference type="EMBL" id="LS483470">
    <property type="protein sequence ID" value="SQI41101.1"/>
    <property type="molecule type" value="Genomic_DNA"/>
</dbReference>
<sequence>MKRRLILTLSAAFGATLVLAACIYLFYVRQQESFSCASHTTYLFEKSDKSNEALMISSMKFRFKNGKGKNVMTGYIETNGQRYTIDRTISFDYYRNKNNDFTLNTTNVLRTSHDTLPKDLGERYLYRFSTELHESTYLHMIEMSSGKRLFSSGTLPYFICE</sequence>
<dbReference type="PROSITE" id="PS51257">
    <property type="entry name" value="PROKAR_LIPOPROTEIN"/>
    <property type="match status" value="1"/>
</dbReference>
<evidence type="ECO:0000313" key="1">
    <source>
        <dbReference type="EMBL" id="SQI41101.1"/>
    </source>
</evidence>
<keyword evidence="2" id="KW-1185">Reference proteome</keyword>
<accession>A0A2X4UQN2</accession>
<name>A0A2X4UQN2_9GAMM</name>
<proteinExistence type="predicted"/>
<reference evidence="1 2" key="1">
    <citation type="submission" date="2018-06" db="EMBL/GenBank/DDBJ databases">
        <authorList>
            <consortium name="Pathogen Informatics"/>
            <person name="Doyle S."/>
        </authorList>
    </citation>
    <scope>NUCLEOTIDE SEQUENCE [LARGE SCALE GENOMIC DNA]</scope>
    <source>
        <strain evidence="1 2">NCTC12151</strain>
    </source>
</reference>
<protein>
    <submittedName>
        <fullName evidence="1">Uncharacterized protein</fullName>
    </submittedName>
</protein>
<dbReference type="AlphaFoldDB" id="A0A2X4UQN2"/>